<protein>
    <submittedName>
        <fullName evidence="1">Uncharacterized protein</fullName>
    </submittedName>
</protein>
<name>A0AAW0LPF7_QUESU</name>
<sequence>MRLRHMNLSLEVDHENYYSFGKQVLRLFAVTTVVKEDADVFALQLSPGRPNCPIELREYLLLSNSSPQIFCKCRVDPSSDLESISYCRNLQVTGD</sequence>
<dbReference type="EMBL" id="PKMF04000071">
    <property type="protein sequence ID" value="KAK7852821.1"/>
    <property type="molecule type" value="Genomic_DNA"/>
</dbReference>
<evidence type="ECO:0000313" key="1">
    <source>
        <dbReference type="EMBL" id="KAK7852821.1"/>
    </source>
</evidence>
<accession>A0AAW0LPF7</accession>
<dbReference type="AlphaFoldDB" id="A0AAW0LPF7"/>
<comment type="caution">
    <text evidence="1">The sequence shown here is derived from an EMBL/GenBank/DDBJ whole genome shotgun (WGS) entry which is preliminary data.</text>
</comment>
<keyword evidence="2" id="KW-1185">Reference proteome</keyword>
<dbReference type="Proteomes" id="UP000237347">
    <property type="component" value="Unassembled WGS sequence"/>
</dbReference>
<reference evidence="1 2" key="1">
    <citation type="journal article" date="2018" name="Sci. Data">
        <title>The draft genome sequence of cork oak.</title>
        <authorList>
            <person name="Ramos A.M."/>
            <person name="Usie A."/>
            <person name="Barbosa P."/>
            <person name="Barros P.M."/>
            <person name="Capote T."/>
            <person name="Chaves I."/>
            <person name="Simoes F."/>
            <person name="Abreu I."/>
            <person name="Carrasquinho I."/>
            <person name="Faro C."/>
            <person name="Guimaraes J.B."/>
            <person name="Mendonca D."/>
            <person name="Nobrega F."/>
            <person name="Rodrigues L."/>
            <person name="Saibo N.J.M."/>
            <person name="Varela M.C."/>
            <person name="Egas C."/>
            <person name="Matos J."/>
            <person name="Miguel C.M."/>
            <person name="Oliveira M.M."/>
            <person name="Ricardo C.P."/>
            <person name="Goncalves S."/>
        </authorList>
    </citation>
    <scope>NUCLEOTIDE SEQUENCE [LARGE SCALE GENOMIC DNA]</scope>
    <source>
        <strain evidence="2">cv. HL8</strain>
    </source>
</reference>
<gene>
    <name evidence="1" type="ORF">CFP56_037737</name>
</gene>
<organism evidence="1 2">
    <name type="scientific">Quercus suber</name>
    <name type="common">Cork oak</name>
    <dbReference type="NCBI Taxonomy" id="58331"/>
    <lineage>
        <taxon>Eukaryota</taxon>
        <taxon>Viridiplantae</taxon>
        <taxon>Streptophyta</taxon>
        <taxon>Embryophyta</taxon>
        <taxon>Tracheophyta</taxon>
        <taxon>Spermatophyta</taxon>
        <taxon>Magnoliopsida</taxon>
        <taxon>eudicotyledons</taxon>
        <taxon>Gunneridae</taxon>
        <taxon>Pentapetalae</taxon>
        <taxon>rosids</taxon>
        <taxon>fabids</taxon>
        <taxon>Fagales</taxon>
        <taxon>Fagaceae</taxon>
        <taxon>Quercus</taxon>
    </lineage>
</organism>
<proteinExistence type="predicted"/>
<evidence type="ECO:0000313" key="2">
    <source>
        <dbReference type="Proteomes" id="UP000237347"/>
    </source>
</evidence>